<name>A0A8H3FQH5_9LECA</name>
<keyword evidence="1" id="KW-0863">Zinc-finger</keyword>
<feature type="region of interest" description="Disordered" evidence="2">
    <location>
        <begin position="333"/>
        <end position="373"/>
    </location>
</feature>
<dbReference type="EMBL" id="CAJPDQ010000029">
    <property type="protein sequence ID" value="CAF9928110.1"/>
    <property type="molecule type" value="Genomic_DNA"/>
</dbReference>
<feature type="compositionally biased region" description="Polar residues" evidence="2">
    <location>
        <begin position="10"/>
        <end position="24"/>
    </location>
</feature>
<dbReference type="PROSITE" id="PS50157">
    <property type="entry name" value="ZINC_FINGER_C2H2_2"/>
    <property type="match status" value="1"/>
</dbReference>
<dbReference type="OrthoDB" id="2152896at2759"/>
<sequence>MATHKEPQHTRNASQSRGGLTSPMNVPHRQNNRNHSHSLSLGTINPTHRVTRRKSMSSNTFHSVAAAIQGIDLTSTVKKLESSDRSESKPRNRRASETGFLNGKEGKRMSGELKCETCGKGYKHSSCLTKHLWEHTPEWTVTSKLLISKHQQVQLLEAASVLVQMNQSQADFGEDLKAIEDSNSSASPAASGSAEEVENASSVETTPPPTSEQYHDVQDAKRYSTTSSLYSHSYQSAAGSSVPTSAYSSYHQGFARRPSTSYTGAPIEDEAGLAAAVELCHFGTPRTAPVLADDIPPVPPLPERYASHKTSYLGTTPLHHPQPITPALTSRLSDERDVKMHEQSDDHDETYRRSVSRTNSDDYELGVFGQMEE</sequence>
<evidence type="ECO:0000313" key="5">
    <source>
        <dbReference type="Proteomes" id="UP000664169"/>
    </source>
</evidence>
<keyword evidence="1" id="KW-0862">Zinc</keyword>
<feature type="compositionally biased region" description="Basic and acidic residues" evidence="2">
    <location>
        <begin position="79"/>
        <end position="96"/>
    </location>
</feature>
<keyword evidence="5" id="KW-1185">Reference proteome</keyword>
<evidence type="ECO:0000313" key="4">
    <source>
        <dbReference type="EMBL" id="CAF9928110.1"/>
    </source>
</evidence>
<proteinExistence type="predicted"/>
<feature type="region of interest" description="Disordered" evidence="2">
    <location>
        <begin position="181"/>
        <end position="218"/>
    </location>
</feature>
<feature type="region of interest" description="Disordered" evidence="2">
    <location>
        <begin position="79"/>
        <end position="106"/>
    </location>
</feature>
<feature type="domain" description="C2H2-type" evidence="3">
    <location>
        <begin position="113"/>
        <end position="140"/>
    </location>
</feature>
<dbReference type="Proteomes" id="UP000664169">
    <property type="component" value="Unassembled WGS sequence"/>
</dbReference>
<evidence type="ECO:0000256" key="1">
    <source>
        <dbReference type="PROSITE-ProRule" id="PRU00042"/>
    </source>
</evidence>
<organism evidence="4 5">
    <name type="scientific">Gomphillus americanus</name>
    <dbReference type="NCBI Taxonomy" id="1940652"/>
    <lineage>
        <taxon>Eukaryota</taxon>
        <taxon>Fungi</taxon>
        <taxon>Dikarya</taxon>
        <taxon>Ascomycota</taxon>
        <taxon>Pezizomycotina</taxon>
        <taxon>Lecanoromycetes</taxon>
        <taxon>OSLEUM clade</taxon>
        <taxon>Ostropomycetidae</taxon>
        <taxon>Ostropales</taxon>
        <taxon>Graphidaceae</taxon>
        <taxon>Gomphilloideae</taxon>
        <taxon>Gomphillus</taxon>
    </lineage>
</organism>
<dbReference type="InterPro" id="IPR013087">
    <property type="entry name" value="Znf_C2H2_type"/>
</dbReference>
<evidence type="ECO:0000256" key="2">
    <source>
        <dbReference type="SAM" id="MobiDB-lite"/>
    </source>
</evidence>
<protein>
    <recommendedName>
        <fullName evidence="3">C2H2-type domain-containing protein</fullName>
    </recommendedName>
</protein>
<comment type="caution">
    <text evidence="4">The sequence shown here is derived from an EMBL/GenBank/DDBJ whole genome shotgun (WGS) entry which is preliminary data.</text>
</comment>
<gene>
    <name evidence="4" type="ORF">GOMPHAMPRED_004590</name>
</gene>
<feature type="compositionally biased region" description="Low complexity" evidence="2">
    <location>
        <begin position="181"/>
        <end position="204"/>
    </location>
</feature>
<keyword evidence="1" id="KW-0479">Metal-binding</keyword>
<evidence type="ECO:0000259" key="3">
    <source>
        <dbReference type="PROSITE" id="PS50157"/>
    </source>
</evidence>
<feature type="compositionally biased region" description="Basic and acidic residues" evidence="2">
    <location>
        <begin position="333"/>
        <end position="352"/>
    </location>
</feature>
<dbReference type="GO" id="GO:0008270">
    <property type="term" value="F:zinc ion binding"/>
    <property type="evidence" value="ECO:0007669"/>
    <property type="project" value="UniProtKB-KW"/>
</dbReference>
<reference evidence="4" key="1">
    <citation type="submission" date="2021-03" db="EMBL/GenBank/DDBJ databases">
        <authorList>
            <person name="Tagirdzhanova G."/>
        </authorList>
    </citation>
    <scope>NUCLEOTIDE SEQUENCE</scope>
</reference>
<feature type="compositionally biased region" description="Polar residues" evidence="2">
    <location>
        <begin position="37"/>
        <end position="48"/>
    </location>
</feature>
<dbReference type="PROSITE" id="PS00028">
    <property type="entry name" value="ZINC_FINGER_C2H2_1"/>
    <property type="match status" value="1"/>
</dbReference>
<accession>A0A8H3FQH5</accession>
<feature type="region of interest" description="Disordered" evidence="2">
    <location>
        <begin position="1"/>
        <end position="58"/>
    </location>
</feature>
<dbReference type="AlphaFoldDB" id="A0A8H3FQH5"/>